<dbReference type="PANTHER" id="PTHR44086">
    <property type="entry name" value="THIOSULFATE SULFURTRANSFERASE RDL2, MITOCHONDRIAL-RELATED"/>
    <property type="match status" value="1"/>
</dbReference>
<dbReference type="SMART" id="SM00450">
    <property type="entry name" value="RHOD"/>
    <property type="match status" value="1"/>
</dbReference>
<dbReference type="AlphaFoldDB" id="A0A672GSF6"/>
<keyword evidence="4" id="KW-1185">Reference proteome</keyword>
<evidence type="ECO:0000256" key="1">
    <source>
        <dbReference type="SAM" id="SignalP"/>
    </source>
</evidence>
<dbReference type="InterPro" id="IPR001763">
    <property type="entry name" value="Rhodanese-like_dom"/>
</dbReference>
<name>A0A672GSF6_SALFA</name>
<proteinExistence type="predicted"/>
<protein>
    <submittedName>
        <fullName evidence="3">Thiosulfate:glutathione sulfurtransferase-like</fullName>
    </submittedName>
</protein>
<gene>
    <name evidence="3" type="primary">si:ch211-161h7.8</name>
</gene>
<evidence type="ECO:0000313" key="4">
    <source>
        <dbReference type="Proteomes" id="UP000472267"/>
    </source>
</evidence>
<keyword evidence="1" id="KW-0732">Signal</keyword>
<dbReference type="OrthoDB" id="566238at2759"/>
<dbReference type="InterPro" id="IPR036873">
    <property type="entry name" value="Rhodanese-like_dom_sf"/>
</dbReference>
<feature type="chain" id="PRO_5025637663" evidence="1">
    <location>
        <begin position="28"/>
        <end position="174"/>
    </location>
</feature>
<dbReference type="InParanoid" id="A0A672GSF6"/>
<dbReference type="SUPFAM" id="SSF52821">
    <property type="entry name" value="Rhodanese/Cell cycle control phosphatase"/>
    <property type="match status" value="1"/>
</dbReference>
<evidence type="ECO:0000313" key="3">
    <source>
        <dbReference type="Ensembl" id="ENSSFAP00005014329.1"/>
    </source>
</evidence>
<feature type="signal peptide" evidence="1">
    <location>
        <begin position="1"/>
        <end position="27"/>
    </location>
</feature>
<dbReference type="Pfam" id="PF00581">
    <property type="entry name" value="Rhodanese"/>
    <property type="match status" value="1"/>
</dbReference>
<dbReference type="OMA" id="RARHYEG"/>
<reference evidence="3" key="1">
    <citation type="submission" date="2019-06" db="EMBL/GenBank/DDBJ databases">
        <authorList>
            <consortium name="Wellcome Sanger Institute Data Sharing"/>
        </authorList>
    </citation>
    <scope>NUCLEOTIDE SEQUENCE [LARGE SCALE GENOMIC DNA]</scope>
</reference>
<feature type="domain" description="Rhodanese" evidence="2">
    <location>
        <begin position="75"/>
        <end position="173"/>
    </location>
</feature>
<reference evidence="3" key="2">
    <citation type="submission" date="2025-08" db="UniProtKB">
        <authorList>
            <consortium name="Ensembl"/>
        </authorList>
    </citation>
    <scope>IDENTIFICATION</scope>
</reference>
<sequence>MVELFARRLRAAFLFTMFSFLLSRGCCQLVTAANRSFPSTLAPDFRAFTTTCPIYGELSENASQVSYPELKTMLSSSNIQLFDVRTPDEFQAGRIAEAVNIPLDTLEESLKLSPELFQKKFEVKPPGKDDNNTVFYCRSGNRSAKALAIAYQLGFSKVRHYKGGYTEWIEKEGK</sequence>
<dbReference type="Gene3D" id="3.40.250.10">
    <property type="entry name" value="Rhodanese-like domain"/>
    <property type="match status" value="1"/>
</dbReference>
<accession>A0A672GSF6</accession>
<dbReference type="PROSITE" id="PS50206">
    <property type="entry name" value="RHODANESE_3"/>
    <property type="match status" value="1"/>
</dbReference>
<organism evidence="3 4">
    <name type="scientific">Salarias fasciatus</name>
    <name type="common">Jewelled blenny</name>
    <name type="synonym">Blennius fasciatus</name>
    <dbReference type="NCBI Taxonomy" id="181472"/>
    <lineage>
        <taxon>Eukaryota</taxon>
        <taxon>Metazoa</taxon>
        <taxon>Chordata</taxon>
        <taxon>Craniata</taxon>
        <taxon>Vertebrata</taxon>
        <taxon>Euteleostomi</taxon>
        <taxon>Actinopterygii</taxon>
        <taxon>Neopterygii</taxon>
        <taxon>Teleostei</taxon>
        <taxon>Neoteleostei</taxon>
        <taxon>Acanthomorphata</taxon>
        <taxon>Ovalentaria</taxon>
        <taxon>Blenniimorphae</taxon>
        <taxon>Blenniiformes</taxon>
        <taxon>Blennioidei</taxon>
        <taxon>Blenniidae</taxon>
        <taxon>Salariinae</taxon>
        <taxon>Salarias</taxon>
    </lineage>
</organism>
<evidence type="ECO:0000259" key="2">
    <source>
        <dbReference type="PROSITE" id="PS50206"/>
    </source>
</evidence>
<dbReference type="Ensembl" id="ENSSFAT00005014930.1">
    <property type="protein sequence ID" value="ENSSFAP00005014329.1"/>
    <property type="gene ID" value="ENSSFAG00005007715.1"/>
</dbReference>
<dbReference type="Proteomes" id="UP000472267">
    <property type="component" value="Chromosome 9"/>
</dbReference>
<reference evidence="3" key="3">
    <citation type="submission" date="2025-09" db="UniProtKB">
        <authorList>
            <consortium name="Ensembl"/>
        </authorList>
    </citation>
    <scope>IDENTIFICATION</scope>
</reference>
<dbReference type="PANTHER" id="PTHR44086:SF14">
    <property type="entry name" value="RHODANESE DOMAIN-CONTAINING PROTEIN"/>
    <property type="match status" value="1"/>
</dbReference>